<evidence type="ECO:0000313" key="2">
    <source>
        <dbReference type="EMBL" id="BCS96292.1"/>
    </source>
</evidence>
<keyword evidence="1" id="KW-0472">Membrane</keyword>
<accession>A0ABM7PGV1</accession>
<keyword evidence="1" id="KW-1133">Transmembrane helix</keyword>
<dbReference type="RefSeq" id="WP_236892620.1">
    <property type="nucleotide sequence ID" value="NZ_AP024488.1"/>
</dbReference>
<feature type="transmembrane region" description="Helical" evidence="1">
    <location>
        <begin position="24"/>
        <end position="46"/>
    </location>
</feature>
<feature type="transmembrane region" description="Helical" evidence="1">
    <location>
        <begin position="141"/>
        <end position="167"/>
    </location>
</feature>
<reference evidence="2 3" key="1">
    <citation type="submission" date="2021-02" db="EMBL/GenBank/DDBJ databases">
        <title>Complete genome of Desulfoluna sp. strain ASN36.</title>
        <authorList>
            <person name="Takahashi A."/>
            <person name="Kojima H."/>
            <person name="Fukui M."/>
        </authorList>
    </citation>
    <scope>NUCLEOTIDE SEQUENCE [LARGE SCALE GENOMIC DNA]</scope>
    <source>
        <strain evidence="2 3">ASN36</strain>
    </source>
</reference>
<keyword evidence="3" id="KW-1185">Reference proteome</keyword>
<protein>
    <recommendedName>
        <fullName evidence="4">ABC transporter permease</fullName>
    </recommendedName>
</protein>
<evidence type="ECO:0008006" key="4">
    <source>
        <dbReference type="Google" id="ProtNLM"/>
    </source>
</evidence>
<dbReference type="EMBL" id="AP024488">
    <property type="protein sequence ID" value="BCS96292.1"/>
    <property type="molecule type" value="Genomic_DNA"/>
</dbReference>
<evidence type="ECO:0000313" key="3">
    <source>
        <dbReference type="Proteomes" id="UP001320148"/>
    </source>
</evidence>
<dbReference type="Proteomes" id="UP001320148">
    <property type="component" value="Chromosome"/>
</dbReference>
<name>A0ABM7PGV1_9BACT</name>
<keyword evidence="1" id="KW-0812">Transmembrane</keyword>
<sequence length="262" mass="28362">MRDAIHRYVPAGFFLRFLLDRPRALSIGIMVALFPIGVMALISWLMSTMDGKGPDFNAILAKGTPVNAEVVSTELVTNITVNNRNPVRVVYRYDAGAPPVTDTIQTMAEAAYRLSAGQTVTALVLDGDSILPDFPPVTFPWWAIVIIDGTFFLVGLPFLMFAFHGALTKWQLYRRGRLLSGAVDSLAPAFCVPFTATRMQVAFTCITEEGRAVKGASVVVVDESWKGIVRGSTIGVLMGASPSETCCVVEEGVLAQCPESVR</sequence>
<organism evidence="2 3">
    <name type="scientific">Desulfoluna limicola</name>
    <dbReference type="NCBI Taxonomy" id="2810562"/>
    <lineage>
        <taxon>Bacteria</taxon>
        <taxon>Pseudomonadati</taxon>
        <taxon>Thermodesulfobacteriota</taxon>
        <taxon>Desulfobacteria</taxon>
        <taxon>Desulfobacterales</taxon>
        <taxon>Desulfolunaceae</taxon>
        <taxon>Desulfoluna</taxon>
    </lineage>
</organism>
<gene>
    <name evidence="2" type="ORF">DSLASN_19240</name>
</gene>
<evidence type="ECO:0000256" key="1">
    <source>
        <dbReference type="SAM" id="Phobius"/>
    </source>
</evidence>
<proteinExistence type="predicted"/>